<evidence type="ECO:0000256" key="1">
    <source>
        <dbReference type="SAM" id="MobiDB-lite"/>
    </source>
</evidence>
<organism evidence="2 3">
    <name type="scientific">Pleurodeles waltl</name>
    <name type="common">Iberian ribbed newt</name>
    <dbReference type="NCBI Taxonomy" id="8319"/>
    <lineage>
        <taxon>Eukaryota</taxon>
        <taxon>Metazoa</taxon>
        <taxon>Chordata</taxon>
        <taxon>Craniata</taxon>
        <taxon>Vertebrata</taxon>
        <taxon>Euteleostomi</taxon>
        <taxon>Amphibia</taxon>
        <taxon>Batrachia</taxon>
        <taxon>Caudata</taxon>
        <taxon>Salamandroidea</taxon>
        <taxon>Salamandridae</taxon>
        <taxon>Pleurodelinae</taxon>
        <taxon>Pleurodeles</taxon>
    </lineage>
</organism>
<evidence type="ECO:0000313" key="3">
    <source>
        <dbReference type="Proteomes" id="UP001066276"/>
    </source>
</evidence>
<gene>
    <name evidence="2" type="ORF">NDU88_001388</name>
</gene>
<dbReference type="EMBL" id="JANPWB010000012">
    <property type="protein sequence ID" value="KAJ1113133.1"/>
    <property type="molecule type" value="Genomic_DNA"/>
</dbReference>
<feature type="compositionally biased region" description="Basic and acidic residues" evidence="1">
    <location>
        <begin position="27"/>
        <end position="48"/>
    </location>
</feature>
<feature type="region of interest" description="Disordered" evidence="1">
    <location>
        <begin position="1"/>
        <end position="122"/>
    </location>
</feature>
<dbReference type="AlphaFoldDB" id="A0AAV7NFL7"/>
<accession>A0AAV7NFL7</accession>
<reference evidence="2" key="1">
    <citation type="journal article" date="2022" name="bioRxiv">
        <title>Sequencing and chromosome-scale assembly of the giantPleurodeles waltlgenome.</title>
        <authorList>
            <person name="Brown T."/>
            <person name="Elewa A."/>
            <person name="Iarovenko S."/>
            <person name="Subramanian E."/>
            <person name="Araus A.J."/>
            <person name="Petzold A."/>
            <person name="Susuki M."/>
            <person name="Suzuki K.-i.T."/>
            <person name="Hayashi T."/>
            <person name="Toyoda A."/>
            <person name="Oliveira C."/>
            <person name="Osipova E."/>
            <person name="Leigh N.D."/>
            <person name="Simon A."/>
            <person name="Yun M.H."/>
        </authorList>
    </citation>
    <scope>NUCLEOTIDE SEQUENCE</scope>
    <source>
        <strain evidence="2">20211129_DDA</strain>
        <tissue evidence="2">Liver</tissue>
    </source>
</reference>
<evidence type="ECO:0000313" key="2">
    <source>
        <dbReference type="EMBL" id="KAJ1113133.1"/>
    </source>
</evidence>
<sequence>MSVVYVDVRWRDYGGDPGRMGTSEETPGDRTDDRGTSSTEEFGRDHGESIGVDIHLDAGGPETNTPQTIRRTPEPSAEEHGPIEYSTGPRNRPSPVGWGPDVNPRVLNGLVELQQKRRDRSP</sequence>
<name>A0AAV7NFL7_PLEWA</name>
<feature type="compositionally biased region" description="Basic and acidic residues" evidence="1">
    <location>
        <begin position="71"/>
        <end position="82"/>
    </location>
</feature>
<comment type="caution">
    <text evidence="2">The sequence shown here is derived from an EMBL/GenBank/DDBJ whole genome shotgun (WGS) entry which is preliminary data.</text>
</comment>
<proteinExistence type="predicted"/>
<dbReference type="Proteomes" id="UP001066276">
    <property type="component" value="Chromosome 8"/>
</dbReference>
<keyword evidence="3" id="KW-1185">Reference proteome</keyword>
<protein>
    <submittedName>
        <fullName evidence="2">Uncharacterized protein</fullName>
    </submittedName>
</protein>